<evidence type="ECO:0000256" key="1">
    <source>
        <dbReference type="PIRSR" id="PIRSR640198-1"/>
    </source>
</evidence>
<evidence type="ECO:0000259" key="3">
    <source>
        <dbReference type="PROSITE" id="PS51459"/>
    </source>
</evidence>
<keyword evidence="2" id="KW-0067">ATP-binding</keyword>
<dbReference type="AlphaFoldDB" id="A0A399M4S9"/>
<accession>A0A399M4S9</accession>
<evidence type="ECO:0000313" key="5">
    <source>
        <dbReference type="Proteomes" id="UP000265875"/>
    </source>
</evidence>
<dbReference type="Gene3D" id="1.10.3290.10">
    <property type="entry name" value="Fido-like domain"/>
    <property type="match status" value="1"/>
</dbReference>
<dbReference type="Pfam" id="PF02661">
    <property type="entry name" value="Fic"/>
    <property type="match status" value="1"/>
</dbReference>
<dbReference type="EMBL" id="QWLL01000034">
    <property type="protein sequence ID" value="RII76738.1"/>
    <property type="molecule type" value="Genomic_DNA"/>
</dbReference>
<name>A0A399M4S9_9PSED</name>
<dbReference type="PANTHER" id="PTHR13504">
    <property type="entry name" value="FIDO DOMAIN-CONTAINING PROTEIN DDB_G0283145"/>
    <property type="match status" value="1"/>
</dbReference>
<feature type="domain" description="Fido" evidence="3">
    <location>
        <begin position="230"/>
        <end position="386"/>
    </location>
</feature>
<dbReference type="PANTHER" id="PTHR13504:SF38">
    <property type="entry name" value="FIDO DOMAIN-CONTAINING PROTEIN"/>
    <property type="match status" value="1"/>
</dbReference>
<dbReference type="InterPro" id="IPR003812">
    <property type="entry name" value="Fido"/>
</dbReference>
<organism evidence="4 5">
    <name type="scientific">Pseudomonas monteilii</name>
    <dbReference type="NCBI Taxonomy" id="76759"/>
    <lineage>
        <taxon>Bacteria</taxon>
        <taxon>Pseudomonadati</taxon>
        <taxon>Pseudomonadota</taxon>
        <taxon>Gammaproteobacteria</taxon>
        <taxon>Pseudomonadales</taxon>
        <taxon>Pseudomonadaceae</taxon>
        <taxon>Pseudomonas</taxon>
    </lineage>
</organism>
<evidence type="ECO:0000313" key="4">
    <source>
        <dbReference type="EMBL" id="RII76738.1"/>
    </source>
</evidence>
<keyword evidence="2" id="KW-0547">Nucleotide-binding</keyword>
<dbReference type="PROSITE" id="PS51459">
    <property type="entry name" value="FIDO"/>
    <property type="match status" value="1"/>
</dbReference>
<comment type="caution">
    <text evidence="4">The sequence shown here is derived from an EMBL/GenBank/DDBJ whole genome shotgun (WGS) entry which is preliminary data.</text>
</comment>
<evidence type="ECO:0000256" key="2">
    <source>
        <dbReference type="PIRSR" id="PIRSR640198-2"/>
    </source>
</evidence>
<dbReference type="InterPro" id="IPR040198">
    <property type="entry name" value="Fido_containing"/>
</dbReference>
<feature type="active site" evidence="1">
    <location>
        <position position="315"/>
    </location>
</feature>
<dbReference type="InterPro" id="IPR036597">
    <property type="entry name" value="Fido-like_dom_sf"/>
</dbReference>
<sequence>MRAAGYSLLHDRLQLTAVPLNRPARVQPVTRIKVIDRMLAVPQKLAPAEDDLLGHVLFALKHEGINLSILAQALPQIPAEHFLEALRASPNGVYIRKACYLREAFTGAEIVQPSPVRGAFIPLFDPQQYITRPGERNSKWRVEFNGLGDLTYCATVERTPEVSALLAHDILGKAKVFIESLPPVMMDRAINWAYLHETQDSFAIEKEAPTEDKSRRFIQLLRQAHERQPLTEDYLVTLQNATVANPLDLAAAFRHEQNHLSNGMHGSAGVTYVPPAPDLCRELMERLMRFANEAPSQVDPLVVAGIISFGFVFLHPFMDGNGRLSRFLIHQALCHSGALENGLLLPVSVAMKREEHRYLETLQAFSRTVREFWRVNGIDYEQFSFEFKGADAVYRFWDATPSVVFTCLMAKRALEVELRDETAFLENYDAVYKAVDERFDVRGSDLANLVMMCLSNGGVVSNNRRKQYLYRVPEAVFDFIEMTTQQVLAAKRAAMEAHQEGESAPDE</sequence>
<gene>
    <name evidence="4" type="ORF">D0894_15495</name>
</gene>
<protein>
    <submittedName>
        <fullName evidence="4">Fic family protein</fullName>
    </submittedName>
</protein>
<dbReference type="GO" id="GO:0005524">
    <property type="term" value="F:ATP binding"/>
    <property type="evidence" value="ECO:0007669"/>
    <property type="project" value="UniProtKB-KW"/>
</dbReference>
<dbReference type="SUPFAM" id="SSF140931">
    <property type="entry name" value="Fic-like"/>
    <property type="match status" value="1"/>
</dbReference>
<feature type="binding site" evidence="2">
    <location>
        <begin position="319"/>
        <end position="326"/>
    </location>
    <ligand>
        <name>ATP</name>
        <dbReference type="ChEBI" id="CHEBI:30616"/>
    </ligand>
</feature>
<dbReference type="RefSeq" id="WP_119370450.1">
    <property type="nucleotide sequence ID" value="NZ_QWLL01000034.1"/>
</dbReference>
<proteinExistence type="predicted"/>
<dbReference type="Proteomes" id="UP000265875">
    <property type="component" value="Unassembled WGS sequence"/>
</dbReference>
<reference evidence="4 5" key="1">
    <citation type="submission" date="2018-08" db="EMBL/GenBank/DDBJ databases">
        <title>Draft genome sequence of the cyanotroph, Pseudomonas monteilii BCN3.</title>
        <authorList>
            <person name="Jones L.B."/>
            <person name="Kunz D.A."/>
        </authorList>
    </citation>
    <scope>NUCLEOTIDE SEQUENCE [LARGE SCALE GENOMIC DNA]</scope>
    <source>
        <strain evidence="4 5">BCN3</strain>
    </source>
</reference>